<dbReference type="EMBL" id="FWXT01000001">
    <property type="protein sequence ID" value="SMC68447.1"/>
    <property type="molecule type" value="Genomic_DNA"/>
</dbReference>
<dbReference type="STRING" id="151894.SAMN04488524_1962"/>
<dbReference type="AlphaFoldDB" id="A0A1W2B639"/>
<dbReference type="GO" id="GO:0009116">
    <property type="term" value="P:nucleoside metabolic process"/>
    <property type="evidence" value="ECO:0007669"/>
    <property type="project" value="InterPro"/>
</dbReference>
<comment type="catalytic activity">
    <reaction evidence="1">
        <text>futalosine + H2O = dehypoxanthine futalosine + hypoxanthine</text>
        <dbReference type="Rhea" id="RHEA:25904"/>
        <dbReference type="ChEBI" id="CHEBI:15377"/>
        <dbReference type="ChEBI" id="CHEBI:17368"/>
        <dbReference type="ChEBI" id="CHEBI:58863"/>
        <dbReference type="ChEBI" id="CHEBI:58864"/>
        <dbReference type="EC" id="3.2.2.26"/>
    </reaction>
</comment>
<dbReference type="GO" id="GO:0005829">
    <property type="term" value="C:cytosol"/>
    <property type="evidence" value="ECO:0007669"/>
    <property type="project" value="TreeGrafter"/>
</dbReference>
<dbReference type="Proteomes" id="UP000192756">
    <property type="component" value="Unassembled WGS sequence"/>
</dbReference>
<evidence type="ECO:0000256" key="1">
    <source>
        <dbReference type="HAMAP-Rule" id="MF_00991"/>
    </source>
</evidence>
<dbReference type="InterPro" id="IPR035994">
    <property type="entry name" value="Nucleoside_phosphorylase_sf"/>
</dbReference>
<dbReference type="PANTHER" id="PTHR46832">
    <property type="entry name" value="5'-METHYLTHIOADENOSINE/S-ADENOSYLHOMOCYSTEINE NUCLEOSIDASE"/>
    <property type="match status" value="1"/>
</dbReference>
<keyword evidence="1" id="KW-0474">Menaquinone biosynthesis</keyword>
<dbReference type="RefSeq" id="WP_084238133.1">
    <property type="nucleotide sequence ID" value="NZ_FWXT01000001.1"/>
</dbReference>
<evidence type="ECO:0000313" key="4">
    <source>
        <dbReference type="EMBL" id="SMC68447.1"/>
    </source>
</evidence>
<feature type="domain" description="Nucleoside phosphorylase" evidence="3">
    <location>
        <begin position="35"/>
        <end position="201"/>
    </location>
</feature>
<dbReference type="SUPFAM" id="SSF53167">
    <property type="entry name" value="Purine and uridine phosphorylases"/>
    <property type="match status" value="1"/>
</dbReference>
<name>A0A1W2B639_9SPHI</name>
<dbReference type="GO" id="GO:0009234">
    <property type="term" value="P:menaquinone biosynthetic process"/>
    <property type="evidence" value="ECO:0007669"/>
    <property type="project" value="UniProtKB-UniRule"/>
</dbReference>
<dbReference type="GO" id="GO:0008930">
    <property type="term" value="F:methylthioadenosine nucleosidase activity"/>
    <property type="evidence" value="ECO:0007669"/>
    <property type="project" value="TreeGrafter"/>
</dbReference>
<protein>
    <recommendedName>
        <fullName evidence="1 2">Futalosine hydrolase</fullName>
        <shortName evidence="1">FL hydrolase</shortName>
        <ecNumber evidence="1 2">3.2.2.26</ecNumber>
    </recommendedName>
    <alternativeName>
        <fullName evidence="1">Futalosine nucleosidase</fullName>
    </alternativeName>
    <alternativeName>
        <fullName evidence="1">Menaquinone biosynthetic enzyme MqnB</fullName>
    </alternativeName>
</protein>
<sequence length="210" mass="22964">MKILLVAATWPEIAPLAAHFQVPEKDFVKTEHFDLLVTGVGMTATAYALGKHLSSNYKLVLNLGIAGSFDRSIPLGTVLNISSDEFAELGAENRAEFLSIDELGFGRAGYTAVNNLLHEDVNKLQKVKGITVNRVHGDAASIERIIAQCNPVTESMEGAAVLYCCHEAALPCLQIRAISNYIEPRNRENWQIGLAIKNLNEWAIGFLTNT</sequence>
<dbReference type="Pfam" id="PF01048">
    <property type="entry name" value="PNP_UDP_1"/>
    <property type="match status" value="1"/>
</dbReference>
<organism evidence="4 5">
    <name type="scientific">Pedobacter africanus</name>
    <dbReference type="NCBI Taxonomy" id="151894"/>
    <lineage>
        <taxon>Bacteria</taxon>
        <taxon>Pseudomonadati</taxon>
        <taxon>Bacteroidota</taxon>
        <taxon>Sphingobacteriia</taxon>
        <taxon>Sphingobacteriales</taxon>
        <taxon>Sphingobacteriaceae</taxon>
        <taxon>Pedobacter</taxon>
    </lineage>
</organism>
<dbReference type="GO" id="GO:0008782">
    <property type="term" value="F:adenosylhomocysteine nucleosidase activity"/>
    <property type="evidence" value="ECO:0007669"/>
    <property type="project" value="TreeGrafter"/>
</dbReference>
<comment type="pathway">
    <text evidence="1">Quinol/quinone metabolism; menaquinone biosynthesis.</text>
</comment>
<dbReference type="Gene3D" id="3.40.50.1580">
    <property type="entry name" value="Nucleoside phosphorylase domain"/>
    <property type="match status" value="1"/>
</dbReference>
<dbReference type="OrthoDB" id="9788270at2"/>
<dbReference type="HAMAP" id="MF_00991">
    <property type="entry name" value="MqnB"/>
    <property type="match status" value="1"/>
</dbReference>
<comment type="function">
    <text evidence="1">Catalyzes the hydrolysis of futalosine (FL) to dehypoxanthine futalosine (DHFL) and hypoxanthine, a step in the biosynthesis of menaquinone (MK, vitamin K2).</text>
</comment>
<comment type="similarity">
    <text evidence="1">Belongs to the PNP/UDP phosphorylase family. Futalosine hydrolase subfamily.</text>
</comment>
<dbReference type="InterPro" id="IPR019963">
    <property type="entry name" value="FL_hydrolase_MqnB"/>
</dbReference>
<proteinExistence type="inferred from homology"/>
<reference evidence="5" key="1">
    <citation type="submission" date="2017-04" db="EMBL/GenBank/DDBJ databases">
        <authorList>
            <person name="Varghese N."/>
            <person name="Submissions S."/>
        </authorList>
    </citation>
    <scope>NUCLEOTIDE SEQUENCE [LARGE SCALE GENOMIC DNA]</scope>
    <source>
        <strain evidence="5">DSM 12126</strain>
    </source>
</reference>
<dbReference type="UniPathway" id="UPA00079"/>
<dbReference type="InterPro" id="IPR000845">
    <property type="entry name" value="Nucleoside_phosphorylase_d"/>
</dbReference>
<accession>A0A1W2B639</accession>
<keyword evidence="5" id="KW-1185">Reference proteome</keyword>
<dbReference type="GO" id="GO:0019284">
    <property type="term" value="P:L-methionine salvage from S-adenosylmethionine"/>
    <property type="evidence" value="ECO:0007669"/>
    <property type="project" value="TreeGrafter"/>
</dbReference>
<dbReference type="NCBIfam" id="TIGR03664">
    <property type="entry name" value="fut_nucase"/>
    <property type="match status" value="1"/>
</dbReference>
<dbReference type="EC" id="3.2.2.26" evidence="1 2"/>
<keyword evidence="1 4" id="KW-0378">Hydrolase</keyword>
<evidence type="ECO:0000313" key="5">
    <source>
        <dbReference type="Proteomes" id="UP000192756"/>
    </source>
</evidence>
<gene>
    <name evidence="1" type="primary">mqnB</name>
    <name evidence="4" type="ORF">SAMN04488524_1962</name>
</gene>
<dbReference type="PANTHER" id="PTHR46832:SF2">
    <property type="entry name" value="FUTALOSINE HYDROLASE"/>
    <property type="match status" value="1"/>
</dbReference>
<evidence type="ECO:0000259" key="3">
    <source>
        <dbReference type="Pfam" id="PF01048"/>
    </source>
</evidence>
<evidence type="ECO:0000256" key="2">
    <source>
        <dbReference type="NCBIfam" id="TIGR03664"/>
    </source>
</evidence>